<dbReference type="InterPro" id="IPR036280">
    <property type="entry name" value="Multihaem_cyt_sf"/>
</dbReference>
<feature type="domain" description="Cytochrome c-552/4" evidence="3">
    <location>
        <begin position="599"/>
        <end position="640"/>
    </location>
</feature>
<evidence type="ECO:0000259" key="3">
    <source>
        <dbReference type="Pfam" id="PF13435"/>
    </source>
</evidence>
<dbReference type="RefSeq" id="WP_028051725.1">
    <property type="nucleotide sequence ID" value="NZ_ATYG01000004.1"/>
</dbReference>
<dbReference type="Pfam" id="PF22113">
    <property type="entry name" value="Mtrc-MtrF_II-IV_dom"/>
    <property type="match status" value="1"/>
</dbReference>
<comment type="caution">
    <text evidence="5">The sequence shown here is derived from an EMBL/GenBank/DDBJ whole genome shotgun (WGS) entry which is preliminary data.</text>
</comment>
<evidence type="ECO:0000256" key="1">
    <source>
        <dbReference type="ARBA" id="ARBA00022729"/>
    </source>
</evidence>
<sequence length="842" mass="93289">MKKAFLYILSLIFISIILIPNNVQANLLPVYGNNGQKGSYLPVQTKVYNNVYGMVSAFNPDDLTNFPYEVYLPNENNPALYRVHSNFTKNTDSCASCHSTHTSVGPGLLQWYSDYATCMACHDGTVTTTYNVLDGKIQNSNVLTNSGVFGRGKEEFLSAHNASGIIEVSSVPGEVYISTAQADLNGDGINDRWSIPFTCTSCHDPHGAGGNARLLSPNPNGQAYLNKKEGVLMAKISSTEYTVYPGATANSVGEVTYTPYRWLTGYEYERLTKISSNEGYIDPSYYTIDNSRGYTVIKFTYAPTVPLYAYFVPAIRVVMGIENYLSIASDKPEKVTYISGISEFCASCHPSYYTTVVGNTYSFTENYRHPVDITVYPELASTLSAVYNIKFEYDPVTGTFSKINCLTCHTAHGVDQDYWLKTGTVPEEAYENTGSSALKRLPNMKSCVLCHPDKTGYFMESPTPTNYYQGSSQYVGSLACKSCHQNYYRGWQKTAHARTIGFGFNSIVADAVYPLEPSVNGFSYRFTYSGLNDFIASPGNLLYRLIDSTRADVYPEQVTLSVGFKWLQSYAVYDTTYNLLSGSFNVPAKKFTVFSGVYDLNSCLGCHGTGFKVTTVNSETSEVTGYELVEMGVGCEACHGPGKNHTENPNHYNIYNPKYQTPALRTSLCGQCHSKGISLLYRQQTVMGLTYREDFLPPVGQRVYPWSEEWYTYGIIPGLNDPIYGADNLGPYLVESSMPTPILSLQNLFYPAVDGIYRDARAQNEYPAYRQSLHYKTGSLACNDCHNSHGTNLLGESLKTTQGQLCFSCHDGTRMPAVDMPKTASLIDSIYLSSHTFGGYQP</sequence>
<dbReference type="PANTHER" id="PTHR35038:SF6">
    <property type="entry name" value="SURFACE LOCALIZED DECAHEME CYTOCHROME C LIPOPROTEIN"/>
    <property type="match status" value="1"/>
</dbReference>
<organism evidence="5 6">
    <name type="scientific">Carboxydothermus ferrireducens DSM 11255</name>
    <dbReference type="NCBI Taxonomy" id="1119529"/>
    <lineage>
        <taxon>Bacteria</taxon>
        <taxon>Bacillati</taxon>
        <taxon>Bacillota</taxon>
        <taxon>Clostridia</taxon>
        <taxon>Thermoanaerobacterales</taxon>
        <taxon>Thermoanaerobacteraceae</taxon>
        <taxon>Carboxydothermus</taxon>
    </lineage>
</organism>
<dbReference type="InterPro" id="IPR054337">
    <property type="entry name" value="Mtrc-MtrF-like_dom_II/IV"/>
</dbReference>
<dbReference type="PANTHER" id="PTHR35038">
    <property type="entry name" value="DISSIMILATORY SULFITE REDUCTASE SIRA"/>
    <property type="match status" value="1"/>
</dbReference>
<dbReference type="NCBIfam" id="TIGR01905">
    <property type="entry name" value="paired_CXXCH_1"/>
    <property type="match status" value="1"/>
</dbReference>
<keyword evidence="6" id="KW-1185">Reference proteome</keyword>
<feature type="domain" description="Doubled CXXCH motif" evidence="2">
    <location>
        <begin position="91"/>
        <end position="125"/>
    </location>
</feature>
<protein>
    <submittedName>
        <fullName evidence="5">CXXCH cytochrome family protein</fullName>
    </submittedName>
</protein>
<proteinExistence type="predicted"/>
<evidence type="ECO:0000313" key="6">
    <source>
        <dbReference type="Proteomes" id="UP000604066"/>
    </source>
</evidence>
<dbReference type="InterPro" id="IPR023155">
    <property type="entry name" value="Cyt_c-552/4"/>
</dbReference>
<feature type="domain" description="Doubled CXXCH motif" evidence="2">
    <location>
        <begin position="781"/>
        <end position="814"/>
    </location>
</feature>
<evidence type="ECO:0000313" key="5">
    <source>
        <dbReference type="EMBL" id="NYE57371.1"/>
    </source>
</evidence>
<dbReference type="InterPro" id="IPR010177">
    <property type="entry name" value="Paired_CXXCH_1"/>
</dbReference>
<dbReference type="Pfam" id="PF09699">
    <property type="entry name" value="Paired_CXXCH_1"/>
    <property type="match status" value="2"/>
</dbReference>
<dbReference type="Gene3D" id="1.10.1130.10">
    <property type="entry name" value="Flavocytochrome C3, Chain A"/>
    <property type="match status" value="2"/>
</dbReference>
<keyword evidence="1" id="KW-0732">Signal</keyword>
<accession>A0ABX2RB63</accession>
<dbReference type="EMBL" id="JACCBS010000002">
    <property type="protein sequence ID" value="NYE57371.1"/>
    <property type="molecule type" value="Genomic_DNA"/>
</dbReference>
<dbReference type="SUPFAM" id="SSF48695">
    <property type="entry name" value="Multiheme cytochromes"/>
    <property type="match status" value="2"/>
</dbReference>
<dbReference type="InterPro" id="IPR051829">
    <property type="entry name" value="Multiheme_Cytochr_ET"/>
</dbReference>
<dbReference type="Pfam" id="PF13435">
    <property type="entry name" value="Cytochrome_C554"/>
    <property type="match status" value="1"/>
</dbReference>
<evidence type="ECO:0000259" key="4">
    <source>
        <dbReference type="Pfam" id="PF22113"/>
    </source>
</evidence>
<reference evidence="5 6" key="1">
    <citation type="submission" date="2020-07" db="EMBL/GenBank/DDBJ databases">
        <title>Genomic Encyclopedia of Type Strains, Phase III (KMG-III): the genomes of soil and plant-associated and newly described type strains.</title>
        <authorList>
            <person name="Whitman W."/>
        </authorList>
    </citation>
    <scope>NUCLEOTIDE SEQUENCE [LARGE SCALE GENOMIC DNA]</scope>
    <source>
        <strain evidence="5 6">DSM 11255</strain>
    </source>
</reference>
<gene>
    <name evidence="5" type="ORF">HDG70_001086</name>
</gene>
<dbReference type="Proteomes" id="UP000604066">
    <property type="component" value="Unassembled WGS sequence"/>
</dbReference>
<name>A0ABX2RB63_9THEO</name>
<evidence type="ECO:0000259" key="2">
    <source>
        <dbReference type="Pfam" id="PF09699"/>
    </source>
</evidence>
<feature type="domain" description="Outer membrane cytochrome MtrC/MtrF-like" evidence="4">
    <location>
        <begin position="343"/>
        <end position="496"/>
    </location>
</feature>